<proteinExistence type="predicted"/>
<name>A0A834C5P2_ORYME</name>
<dbReference type="AlphaFoldDB" id="A0A834C5P2"/>
<organism evidence="1 2">
    <name type="scientific">Oryzias melastigma</name>
    <name type="common">Marine medaka</name>
    <dbReference type="NCBI Taxonomy" id="30732"/>
    <lineage>
        <taxon>Eukaryota</taxon>
        <taxon>Metazoa</taxon>
        <taxon>Chordata</taxon>
        <taxon>Craniata</taxon>
        <taxon>Vertebrata</taxon>
        <taxon>Euteleostomi</taxon>
        <taxon>Actinopterygii</taxon>
        <taxon>Neopterygii</taxon>
        <taxon>Teleostei</taxon>
        <taxon>Neoteleostei</taxon>
        <taxon>Acanthomorphata</taxon>
        <taxon>Ovalentaria</taxon>
        <taxon>Atherinomorphae</taxon>
        <taxon>Beloniformes</taxon>
        <taxon>Adrianichthyidae</taxon>
        <taxon>Oryziinae</taxon>
        <taxon>Oryzias</taxon>
    </lineage>
</organism>
<evidence type="ECO:0000313" key="2">
    <source>
        <dbReference type="Proteomes" id="UP000646548"/>
    </source>
</evidence>
<reference evidence="1" key="1">
    <citation type="journal article" name="BMC Genomics">
        <title>Long-read sequencing and de novo genome assembly of marine medaka (Oryzias melastigma).</title>
        <authorList>
            <person name="Liang P."/>
            <person name="Saqib H.S.A."/>
            <person name="Ni X."/>
            <person name="Shen Y."/>
        </authorList>
    </citation>
    <scope>NUCLEOTIDE SEQUENCE</scope>
    <source>
        <strain evidence="1">Bigg-433</strain>
    </source>
</reference>
<protein>
    <submittedName>
        <fullName evidence="1">Uncharacterized protein</fullName>
    </submittedName>
</protein>
<comment type="caution">
    <text evidence="1">The sequence shown here is derived from an EMBL/GenBank/DDBJ whole genome shotgun (WGS) entry which is preliminary data.</text>
</comment>
<dbReference type="EMBL" id="WKFB01000453">
    <property type="protein sequence ID" value="KAF6722493.1"/>
    <property type="molecule type" value="Genomic_DNA"/>
</dbReference>
<sequence>MTKYRDPTQNTPIHQNSVASGIQFEQLPFGQIKTTNKHEVHLAHTTIAQLADSHKLVQTRVQLGNNVQLKSAHKGFQRLHASLLPSGGHHCEKLTMDALRHQKTSIPTSENSLQRQ</sequence>
<evidence type="ECO:0000313" key="1">
    <source>
        <dbReference type="EMBL" id="KAF6722493.1"/>
    </source>
</evidence>
<accession>A0A834C5P2</accession>
<dbReference type="Proteomes" id="UP000646548">
    <property type="component" value="Unassembled WGS sequence"/>
</dbReference>
<gene>
    <name evidence="1" type="ORF">FQA47_021873</name>
</gene>